<gene>
    <name evidence="6" type="ORF">CRP01_06120</name>
</gene>
<evidence type="ECO:0000313" key="6">
    <source>
        <dbReference type="EMBL" id="PHN07673.1"/>
    </source>
</evidence>
<keyword evidence="6" id="KW-0067">ATP-binding</keyword>
<dbReference type="SUPFAM" id="SSF55874">
    <property type="entry name" value="ATPase domain of HSP90 chaperone/DNA topoisomerase II/histidine kinase"/>
    <property type="match status" value="1"/>
</dbReference>
<dbReference type="PROSITE" id="PS50109">
    <property type="entry name" value="HIS_KIN"/>
    <property type="match status" value="1"/>
</dbReference>
<dbReference type="GO" id="GO:0005524">
    <property type="term" value="F:ATP binding"/>
    <property type="evidence" value="ECO:0007669"/>
    <property type="project" value="UniProtKB-KW"/>
</dbReference>
<dbReference type="PRINTS" id="PR00344">
    <property type="entry name" value="BCTRLSENSOR"/>
</dbReference>
<protein>
    <recommendedName>
        <fullName evidence="2">histidine kinase</fullName>
        <ecNumber evidence="2">2.7.13.3</ecNumber>
    </recommendedName>
</protein>
<keyword evidence="7" id="KW-1185">Reference proteome</keyword>
<evidence type="ECO:0000256" key="4">
    <source>
        <dbReference type="SAM" id="Phobius"/>
    </source>
</evidence>
<dbReference type="Pfam" id="PF02518">
    <property type="entry name" value="HATPase_c"/>
    <property type="match status" value="1"/>
</dbReference>
<dbReference type="Proteomes" id="UP000223913">
    <property type="component" value="Unassembled WGS sequence"/>
</dbReference>
<proteinExistence type="predicted"/>
<dbReference type="PANTHER" id="PTHR43547:SF2">
    <property type="entry name" value="HYBRID SIGNAL TRANSDUCTION HISTIDINE KINASE C"/>
    <property type="match status" value="1"/>
</dbReference>
<name>A0A2D0NIU3_FLAN2</name>
<dbReference type="GO" id="GO:0000155">
    <property type="term" value="F:phosphorelay sensor kinase activity"/>
    <property type="evidence" value="ECO:0007669"/>
    <property type="project" value="TreeGrafter"/>
</dbReference>
<evidence type="ECO:0000256" key="2">
    <source>
        <dbReference type="ARBA" id="ARBA00012438"/>
    </source>
</evidence>
<keyword evidence="3" id="KW-0597">Phosphoprotein</keyword>
<evidence type="ECO:0000256" key="1">
    <source>
        <dbReference type="ARBA" id="ARBA00000085"/>
    </source>
</evidence>
<dbReference type="InterPro" id="IPR004358">
    <property type="entry name" value="Sig_transdc_His_kin-like_C"/>
</dbReference>
<reference evidence="6 7" key="1">
    <citation type="submission" date="2017-10" db="EMBL/GenBank/DDBJ databases">
        <title>The draft genome sequence of Lewinella nigricans NBRC 102662.</title>
        <authorList>
            <person name="Wang K."/>
        </authorList>
    </citation>
    <scope>NUCLEOTIDE SEQUENCE [LARGE SCALE GENOMIC DNA]</scope>
    <source>
        <strain evidence="6 7">NBRC 102662</strain>
    </source>
</reference>
<evidence type="ECO:0000256" key="3">
    <source>
        <dbReference type="ARBA" id="ARBA00022553"/>
    </source>
</evidence>
<comment type="catalytic activity">
    <reaction evidence="1">
        <text>ATP + protein L-histidine = ADP + protein N-phospho-L-histidine.</text>
        <dbReference type="EC" id="2.7.13.3"/>
    </reaction>
</comment>
<accession>A0A2D0NIU3</accession>
<dbReference type="InterPro" id="IPR003594">
    <property type="entry name" value="HATPase_dom"/>
</dbReference>
<comment type="caution">
    <text evidence="6">The sequence shown here is derived from an EMBL/GenBank/DDBJ whole genome shotgun (WGS) entry which is preliminary data.</text>
</comment>
<dbReference type="Gene3D" id="3.30.565.10">
    <property type="entry name" value="Histidine kinase-like ATPase, C-terminal domain"/>
    <property type="match status" value="1"/>
</dbReference>
<dbReference type="EMBL" id="PDUD01000009">
    <property type="protein sequence ID" value="PHN07673.1"/>
    <property type="molecule type" value="Genomic_DNA"/>
</dbReference>
<evidence type="ECO:0000259" key="5">
    <source>
        <dbReference type="PROSITE" id="PS50109"/>
    </source>
</evidence>
<dbReference type="AlphaFoldDB" id="A0A2D0NIU3"/>
<keyword evidence="6" id="KW-0547">Nucleotide-binding</keyword>
<feature type="transmembrane region" description="Helical" evidence="4">
    <location>
        <begin position="9"/>
        <end position="27"/>
    </location>
</feature>
<organism evidence="6 7">
    <name type="scientific">Flavilitoribacter nigricans (strain ATCC 23147 / DSM 23189 / NBRC 102662 / NCIMB 1420 / SS-2)</name>
    <name type="common">Lewinella nigricans</name>
    <dbReference type="NCBI Taxonomy" id="1122177"/>
    <lineage>
        <taxon>Bacteria</taxon>
        <taxon>Pseudomonadati</taxon>
        <taxon>Bacteroidota</taxon>
        <taxon>Saprospiria</taxon>
        <taxon>Saprospirales</taxon>
        <taxon>Lewinellaceae</taxon>
        <taxon>Flavilitoribacter</taxon>
    </lineage>
</organism>
<dbReference type="CDD" id="cd00075">
    <property type="entry name" value="HATPase"/>
    <property type="match status" value="1"/>
</dbReference>
<feature type="transmembrane region" description="Helical" evidence="4">
    <location>
        <begin position="33"/>
        <end position="53"/>
    </location>
</feature>
<dbReference type="SMART" id="SM00387">
    <property type="entry name" value="HATPase_c"/>
    <property type="match status" value="1"/>
</dbReference>
<dbReference type="EC" id="2.7.13.3" evidence="2"/>
<keyword evidence="4" id="KW-0472">Membrane</keyword>
<feature type="domain" description="Histidine kinase" evidence="5">
    <location>
        <begin position="228"/>
        <end position="442"/>
    </location>
</feature>
<dbReference type="InterPro" id="IPR036890">
    <property type="entry name" value="HATPase_C_sf"/>
</dbReference>
<dbReference type="OrthoDB" id="1931120at2"/>
<keyword evidence="4" id="KW-0812">Transmembrane</keyword>
<evidence type="ECO:0000313" key="7">
    <source>
        <dbReference type="Proteomes" id="UP000223913"/>
    </source>
</evidence>
<keyword evidence="4" id="KW-1133">Transmembrane helix</keyword>
<dbReference type="RefSeq" id="WP_099149121.1">
    <property type="nucleotide sequence ID" value="NZ_PDUD01000009.1"/>
</dbReference>
<dbReference type="InterPro" id="IPR005467">
    <property type="entry name" value="His_kinase_dom"/>
</dbReference>
<sequence length="442" mass="49834">MLYRFRVNVVIRIVILVLLLAGGVASYDGTIDLPVVLAFLLTIVMVFNLFYYVDQTNRDLVNFLTSIKFNDYTTTSSAAHRGRSFGQLYDGFNLINRKFQEVRAEKEANHQFLQTVVEHINIGLLCYDEDEEIVLMNKALQGLLHKSYLINLEGLRTVDEKLFATVRDLPSGERTLTKLIIDNKLLQVAIQSTELVLNKSRLKLVSFQNIQSELEGQELMAWQKLIRILTHEIMNSVAPIASLSSTLKDIIGEKSELDQDALKMVRHSLGVIQKRSQGLMAFTDTYRELTRIPPPKFQLVDGKELLEEAETLFRARIEAENINFQLHTPPSEVQFQGDPNLLEQVLINLIKNAMDALEGQADKVINVHLQKSTNGKVSFQVADNGPGIPAEKLDQIFIPFYTTKETGSGIGLSLSRQIMRLHKGSLEVQTVDGQGSIFTMTI</sequence>
<dbReference type="PANTHER" id="PTHR43547">
    <property type="entry name" value="TWO-COMPONENT HISTIDINE KINASE"/>
    <property type="match status" value="1"/>
</dbReference>